<evidence type="ECO:0000313" key="9">
    <source>
        <dbReference type="Proteomes" id="UP000789831"/>
    </source>
</evidence>
<evidence type="ECO:0000313" key="8">
    <source>
        <dbReference type="EMBL" id="CAG8588149.1"/>
    </source>
</evidence>
<dbReference type="InterPro" id="IPR045700">
    <property type="entry name" value="Rab3GAP1"/>
</dbReference>
<evidence type="ECO:0000256" key="1">
    <source>
        <dbReference type="ARBA" id="ARBA00004496"/>
    </source>
</evidence>
<sequence>MTKSDPTAGFMPSTTTMDLGTTKELISAFEKAFRNTRCNLPVFIPTGQLVNSLYQGYMCCWINDQNDKEKDEKKDTDYTEIKDFKVELRFNTTLQRDVPIGYSHLAGLTELFAQKAKITNTNIDSKNDSIDKHNKENDDDDYSRDGRLNITVAGLFTYELQNWDDEDWRRLDDENSDSIRPPKGVDTSFEEDLFLDETDNINVFVDAGSTINVTTNNIAPITSAAITASAKTPTSKSSPVEIVNSQKSSRNADFPTIHCPSSISNLPFGPSKDPLKSIILTAFFPSAPQDFYLDNDVFSEMDAGGAPVWIIKCKFALENPPQALLSGILENLISSWIRDRSSSNGSGYTKNSKSIESKISNDTGEIDNFVQALFDPSRFTKSSSLSSPLSYTSLKTCDGINIVSTIDLSHNIRNVSFIPYKSLLWNLLEYLLETVSPASNFQHCSSFIGSLKILWTEVLKHIRTYWERNIGIDMHSNILHQKLCMINYCITRLRKMQKENPKLSSSPISSRTRVPSTSSVASSYNSINNTMNKGGFVSIAEQKQKSLSSDGNNGVIIGSLSLYDDDSVCSSIDPSASVVLVGQGNSNGAIEHSTTINVSPNMDNMQTSNADVAESEDEPILTDASASPLDQNPHASSLTESFTQLNYPSSMESVSGVGNGGVLGLEQKEGDEYFEVREENMREGYLCVFKEYTLLKTGEPMWAPITQDNGLMTEDMIREQEEIFEKMGTSEEAAKKRDFIRWHSPRDWIPDESGDLNSQRGNLSPRMDKEGNFWRELWKSSRRIPVSRQKPLFNHSREGEKALRYLEQLSMQELFSQLLPTVFLIAYDTLVTHPVTKYMKPVAMGVSLLSKELTSFRWTDLKTENAFEKILERIRENELIMGKAISLLRKLPKQFYLVERILKNSETTVADGTEREAVYELFASGAPHNSAFPLPTTREFVLQTMTKPAILLPNISIHIPLRMYVLLNENGIRIIEMTSKQIID</sequence>
<dbReference type="AlphaFoldDB" id="A0A9N9C4Z4"/>
<dbReference type="EMBL" id="CAJVPL010001801">
    <property type="protein sequence ID" value="CAG8588149.1"/>
    <property type="molecule type" value="Genomic_DNA"/>
</dbReference>
<evidence type="ECO:0000256" key="3">
    <source>
        <dbReference type="ARBA" id="ARBA00015817"/>
    </source>
</evidence>
<dbReference type="GO" id="GO:0005737">
    <property type="term" value="C:cytoplasm"/>
    <property type="evidence" value="ECO:0007669"/>
    <property type="project" value="UniProtKB-SubCell"/>
</dbReference>
<evidence type="ECO:0000259" key="7">
    <source>
        <dbReference type="Pfam" id="PF13890"/>
    </source>
</evidence>
<dbReference type="Proteomes" id="UP000789831">
    <property type="component" value="Unassembled WGS sequence"/>
</dbReference>
<protein>
    <recommendedName>
        <fullName evidence="3">Rab3 GTPase-activating protein catalytic subunit</fullName>
    </recommendedName>
</protein>
<evidence type="ECO:0000256" key="4">
    <source>
        <dbReference type="ARBA" id="ARBA00022468"/>
    </source>
</evidence>
<reference evidence="8" key="1">
    <citation type="submission" date="2021-06" db="EMBL/GenBank/DDBJ databases">
        <authorList>
            <person name="Kallberg Y."/>
            <person name="Tangrot J."/>
            <person name="Rosling A."/>
        </authorList>
    </citation>
    <scope>NUCLEOTIDE SEQUENCE</scope>
    <source>
        <strain evidence="8">MT106</strain>
    </source>
</reference>
<comment type="similarity">
    <text evidence="2">Belongs to the Rab3-GAP catalytic subunit family.</text>
</comment>
<dbReference type="InterPro" id="IPR026147">
    <property type="entry name" value="Rab3GAP1_conserved"/>
</dbReference>
<keyword evidence="9" id="KW-1185">Reference proteome</keyword>
<dbReference type="PANTHER" id="PTHR21422:SF9">
    <property type="entry name" value="RAB3 GTPASE-ACTIVATING PROTEIN CATALYTIC SUBUNIT"/>
    <property type="match status" value="1"/>
</dbReference>
<organism evidence="8 9">
    <name type="scientific">Ambispora gerdemannii</name>
    <dbReference type="NCBI Taxonomy" id="144530"/>
    <lineage>
        <taxon>Eukaryota</taxon>
        <taxon>Fungi</taxon>
        <taxon>Fungi incertae sedis</taxon>
        <taxon>Mucoromycota</taxon>
        <taxon>Glomeromycotina</taxon>
        <taxon>Glomeromycetes</taxon>
        <taxon>Archaeosporales</taxon>
        <taxon>Ambisporaceae</taxon>
        <taxon>Ambispora</taxon>
    </lineage>
</organism>
<comment type="caution">
    <text evidence="8">The sequence shown here is derived from an EMBL/GenBank/DDBJ whole genome shotgun (WGS) entry which is preliminary data.</text>
</comment>
<evidence type="ECO:0000256" key="6">
    <source>
        <dbReference type="SAM" id="MobiDB-lite"/>
    </source>
</evidence>
<feature type="compositionally biased region" description="Low complexity" evidence="6">
    <location>
        <begin position="504"/>
        <end position="521"/>
    </location>
</feature>
<accession>A0A9N9C4Z4</accession>
<feature type="domain" description="Rab3GAP catalytic subunit conserved" evidence="7">
    <location>
        <begin position="737"/>
        <end position="807"/>
    </location>
</feature>
<keyword evidence="5" id="KW-0963">Cytoplasm</keyword>
<feature type="region of interest" description="Disordered" evidence="6">
    <location>
        <begin position="123"/>
        <end position="142"/>
    </location>
</feature>
<gene>
    <name evidence="8" type="ORF">AGERDE_LOCUS8467</name>
</gene>
<dbReference type="GO" id="GO:0005096">
    <property type="term" value="F:GTPase activator activity"/>
    <property type="evidence" value="ECO:0007669"/>
    <property type="project" value="UniProtKB-KW"/>
</dbReference>
<keyword evidence="4" id="KW-0343">GTPase activation</keyword>
<dbReference type="PANTHER" id="PTHR21422">
    <property type="entry name" value="RAB3 GTPASE-ACTIVATING PROTEIN CATALYTIC SUBUNIT"/>
    <property type="match status" value="1"/>
</dbReference>
<proteinExistence type="inferred from homology"/>
<dbReference type="OrthoDB" id="17346at2759"/>
<evidence type="ECO:0000256" key="5">
    <source>
        <dbReference type="ARBA" id="ARBA00022490"/>
    </source>
</evidence>
<feature type="compositionally biased region" description="Basic and acidic residues" evidence="6">
    <location>
        <begin position="125"/>
        <end position="136"/>
    </location>
</feature>
<dbReference type="Pfam" id="PF13890">
    <property type="entry name" value="Rab3-GTPase_cat"/>
    <property type="match status" value="2"/>
</dbReference>
<feature type="region of interest" description="Disordered" evidence="6">
    <location>
        <begin position="500"/>
        <end position="521"/>
    </location>
</feature>
<feature type="compositionally biased region" description="Polar residues" evidence="6">
    <location>
        <begin position="594"/>
        <end position="610"/>
    </location>
</feature>
<feature type="domain" description="Rab3GAP catalytic subunit conserved" evidence="7">
    <location>
        <begin position="679"/>
        <end position="736"/>
    </location>
</feature>
<comment type="subcellular location">
    <subcellularLocation>
        <location evidence="1">Cytoplasm</location>
    </subcellularLocation>
</comment>
<evidence type="ECO:0000256" key="2">
    <source>
        <dbReference type="ARBA" id="ARBA00008856"/>
    </source>
</evidence>
<feature type="region of interest" description="Disordered" evidence="6">
    <location>
        <begin position="594"/>
        <end position="613"/>
    </location>
</feature>
<name>A0A9N9C4Z4_9GLOM</name>